<name>A0A0P0VX50_ORYSJ</name>
<feature type="region of interest" description="Disordered" evidence="1">
    <location>
        <begin position="1"/>
        <end position="96"/>
    </location>
</feature>
<evidence type="ECO:0000313" key="2">
    <source>
        <dbReference type="EMBL" id="BAS84069.1"/>
    </source>
</evidence>
<sequence>MTCSLRHRTLEAYTRPKSPDDEQTGPTSRMNTSPHPPKGSTTMVWKQTGQHKGGASRKVRRCAMPKEEPKVEDRAAKTSESSMFPTRSVAEASPPRIFGLCGKPPLATATTTFSFTPNTEKSWGEQSSRRQLGGGT</sequence>
<reference evidence="2 3" key="3">
    <citation type="journal article" date="2013" name="Rice">
        <title>Improvement of the Oryza sativa Nipponbare reference genome using next generation sequence and optical map data.</title>
        <authorList>
            <person name="Kawahara Y."/>
            <person name="de la Bastide M."/>
            <person name="Hamilton J.P."/>
            <person name="Kanamori H."/>
            <person name="McCombie W.R."/>
            <person name="Ouyang S."/>
            <person name="Schwartz D.C."/>
            <person name="Tanaka T."/>
            <person name="Wu J."/>
            <person name="Zhou S."/>
            <person name="Childs K.L."/>
            <person name="Davidson R.M."/>
            <person name="Lin H."/>
            <person name="Quesada-Ocampo L."/>
            <person name="Vaillancourt B."/>
            <person name="Sakai H."/>
            <person name="Lee S.S."/>
            <person name="Kim J."/>
            <person name="Numa H."/>
            <person name="Itoh T."/>
            <person name="Buell C.R."/>
            <person name="Matsumoto T."/>
        </authorList>
    </citation>
    <scope>NUCLEOTIDE SEQUENCE [LARGE SCALE GENOMIC DNA]</scope>
    <source>
        <strain evidence="3">cv. Nipponbare</strain>
    </source>
</reference>
<dbReference type="Proteomes" id="UP000059680">
    <property type="component" value="Chromosome 3"/>
</dbReference>
<keyword evidence="3" id="KW-1185">Reference proteome</keyword>
<gene>
    <name evidence="2" type="ordered locus">Os03g0334601</name>
    <name evidence="2" type="ORF">OSNPB_030334601</name>
</gene>
<organism evidence="2 3">
    <name type="scientific">Oryza sativa subsp. japonica</name>
    <name type="common">Rice</name>
    <dbReference type="NCBI Taxonomy" id="39947"/>
    <lineage>
        <taxon>Eukaryota</taxon>
        <taxon>Viridiplantae</taxon>
        <taxon>Streptophyta</taxon>
        <taxon>Embryophyta</taxon>
        <taxon>Tracheophyta</taxon>
        <taxon>Spermatophyta</taxon>
        <taxon>Magnoliopsida</taxon>
        <taxon>Liliopsida</taxon>
        <taxon>Poales</taxon>
        <taxon>Poaceae</taxon>
        <taxon>BOP clade</taxon>
        <taxon>Oryzoideae</taxon>
        <taxon>Oryzeae</taxon>
        <taxon>Oryzinae</taxon>
        <taxon>Oryza</taxon>
        <taxon>Oryza sativa</taxon>
    </lineage>
</organism>
<evidence type="ECO:0000313" key="3">
    <source>
        <dbReference type="Proteomes" id="UP000059680"/>
    </source>
</evidence>
<accession>A0A0P0VX50</accession>
<feature type="compositionally biased region" description="Polar residues" evidence="1">
    <location>
        <begin position="117"/>
        <end position="130"/>
    </location>
</feature>
<reference evidence="3" key="1">
    <citation type="journal article" date="2005" name="Nature">
        <title>The map-based sequence of the rice genome.</title>
        <authorList>
            <consortium name="International rice genome sequencing project (IRGSP)"/>
            <person name="Matsumoto T."/>
            <person name="Wu J."/>
            <person name="Kanamori H."/>
            <person name="Katayose Y."/>
            <person name="Fujisawa M."/>
            <person name="Namiki N."/>
            <person name="Mizuno H."/>
            <person name="Yamamoto K."/>
            <person name="Antonio B.A."/>
            <person name="Baba T."/>
            <person name="Sakata K."/>
            <person name="Nagamura Y."/>
            <person name="Aoki H."/>
            <person name="Arikawa K."/>
            <person name="Arita K."/>
            <person name="Bito T."/>
            <person name="Chiden Y."/>
            <person name="Fujitsuka N."/>
            <person name="Fukunaka R."/>
            <person name="Hamada M."/>
            <person name="Harada C."/>
            <person name="Hayashi A."/>
            <person name="Hijishita S."/>
            <person name="Honda M."/>
            <person name="Hosokawa S."/>
            <person name="Ichikawa Y."/>
            <person name="Idonuma A."/>
            <person name="Iijima M."/>
            <person name="Ikeda M."/>
            <person name="Ikeno M."/>
            <person name="Ito K."/>
            <person name="Ito S."/>
            <person name="Ito T."/>
            <person name="Ito Y."/>
            <person name="Ito Y."/>
            <person name="Iwabuchi A."/>
            <person name="Kamiya K."/>
            <person name="Karasawa W."/>
            <person name="Kurita K."/>
            <person name="Katagiri S."/>
            <person name="Kikuta A."/>
            <person name="Kobayashi H."/>
            <person name="Kobayashi N."/>
            <person name="Machita K."/>
            <person name="Maehara T."/>
            <person name="Masukawa M."/>
            <person name="Mizubayashi T."/>
            <person name="Mukai Y."/>
            <person name="Nagasaki H."/>
            <person name="Nagata Y."/>
            <person name="Naito S."/>
            <person name="Nakashima M."/>
            <person name="Nakama Y."/>
            <person name="Nakamichi Y."/>
            <person name="Nakamura M."/>
            <person name="Meguro A."/>
            <person name="Negishi M."/>
            <person name="Ohta I."/>
            <person name="Ohta T."/>
            <person name="Okamoto M."/>
            <person name="Ono N."/>
            <person name="Saji S."/>
            <person name="Sakaguchi M."/>
            <person name="Sakai K."/>
            <person name="Shibata M."/>
            <person name="Shimokawa T."/>
            <person name="Song J."/>
            <person name="Takazaki Y."/>
            <person name="Terasawa K."/>
            <person name="Tsugane M."/>
            <person name="Tsuji K."/>
            <person name="Ueda S."/>
            <person name="Waki K."/>
            <person name="Yamagata H."/>
            <person name="Yamamoto M."/>
            <person name="Yamamoto S."/>
            <person name="Yamane H."/>
            <person name="Yoshiki S."/>
            <person name="Yoshihara R."/>
            <person name="Yukawa K."/>
            <person name="Zhong H."/>
            <person name="Yano M."/>
            <person name="Yuan Q."/>
            <person name="Ouyang S."/>
            <person name="Liu J."/>
            <person name="Jones K.M."/>
            <person name="Gansberger K."/>
            <person name="Moffat K."/>
            <person name="Hill J."/>
            <person name="Bera J."/>
            <person name="Fadrosh D."/>
            <person name="Jin S."/>
            <person name="Johri S."/>
            <person name="Kim M."/>
            <person name="Overton L."/>
            <person name="Reardon M."/>
            <person name="Tsitrin T."/>
            <person name="Vuong H."/>
            <person name="Weaver B."/>
            <person name="Ciecko A."/>
            <person name="Tallon L."/>
            <person name="Jackson J."/>
            <person name="Pai G."/>
            <person name="Aken S.V."/>
            <person name="Utterback T."/>
            <person name="Reidmuller S."/>
            <person name="Feldblyum T."/>
            <person name="Hsiao J."/>
            <person name="Zismann V."/>
            <person name="Iobst S."/>
            <person name="de Vazeille A.R."/>
            <person name="Buell C.R."/>
            <person name="Ying K."/>
            <person name="Li Y."/>
            <person name="Lu T."/>
            <person name="Huang Y."/>
            <person name="Zhao Q."/>
            <person name="Feng Q."/>
            <person name="Zhang L."/>
            <person name="Zhu J."/>
            <person name="Weng Q."/>
            <person name="Mu J."/>
            <person name="Lu Y."/>
            <person name="Fan D."/>
            <person name="Liu Y."/>
            <person name="Guan J."/>
            <person name="Zhang Y."/>
            <person name="Yu S."/>
            <person name="Liu X."/>
            <person name="Zhang Y."/>
            <person name="Hong G."/>
            <person name="Han B."/>
            <person name="Choisne N."/>
            <person name="Demange N."/>
            <person name="Orjeda G."/>
            <person name="Samain S."/>
            <person name="Cattolico L."/>
            <person name="Pelletier E."/>
            <person name="Couloux A."/>
            <person name="Segurens B."/>
            <person name="Wincker P."/>
            <person name="D'Hont A."/>
            <person name="Scarpelli C."/>
            <person name="Weissenbach J."/>
            <person name="Salanoubat M."/>
            <person name="Quetier F."/>
            <person name="Yu Y."/>
            <person name="Kim H.R."/>
            <person name="Rambo T."/>
            <person name="Currie J."/>
            <person name="Collura K."/>
            <person name="Luo M."/>
            <person name="Yang T."/>
            <person name="Ammiraju J.S.S."/>
            <person name="Engler F."/>
            <person name="Soderlund C."/>
            <person name="Wing R.A."/>
            <person name="Palmer L.E."/>
            <person name="de la Bastide M."/>
            <person name="Spiegel L."/>
            <person name="Nascimento L."/>
            <person name="Zutavern T."/>
            <person name="O'Shaughnessy A."/>
            <person name="Dike S."/>
            <person name="Dedhia N."/>
            <person name="Preston R."/>
            <person name="Balija V."/>
            <person name="McCombie W.R."/>
            <person name="Chow T."/>
            <person name="Chen H."/>
            <person name="Chung M."/>
            <person name="Chen C."/>
            <person name="Shaw J."/>
            <person name="Wu H."/>
            <person name="Hsiao K."/>
            <person name="Chao Y."/>
            <person name="Chu M."/>
            <person name="Cheng C."/>
            <person name="Hour A."/>
            <person name="Lee P."/>
            <person name="Lin S."/>
            <person name="Lin Y."/>
            <person name="Liou J."/>
            <person name="Liu S."/>
            <person name="Hsing Y."/>
            <person name="Raghuvanshi S."/>
            <person name="Mohanty A."/>
            <person name="Bharti A.K."/>
            <person name="Gaur A."/>
            <person name="Gupta V."/>
            <person name="Kumar D."/>
            <person name="Ravi V."/>
            <person name="Vij S."/>
            <person name="Kapur A."/>
            <person name="Khurana P."/>
            <person name="Khurana P."/>
            <person name="Khurana J.P."/>
            <person name="Tyagi A.K."/>
            <person name="Gaikwad K."/>
            <person name="Singh A."/>
            <person name="Dalal V."/>
            <person name="Srivastava S."/>
            <person name="Dixit A."/>
            <person name="Pal A.K."/>
            <person name="Ghazi I.A."/>
            <person name="Yadav M."/>
            <person name="Pandit A."/>
            <person name="Bhargava A."/>
            <person name="Sureshbabu K."/>
            <person name="Batra K."/>
            <person name="Sharma T.R."/>
            <person name="Mohapatra T."/>
            <person name="Singh N.K."/>
            <person name="Messing J."/>
            <person name="Nelson A.B."/>
            <person name="Fuks G."/>
            <person name="Kavchok S."/>
            <person name="Keizer G."/>
            <person name="Linton E."/>
            <person name="Llaca V."/>
            <person name="Song R."/>
            <person name="Tanyolac B."/>
            <person name="Young S."/>
            <person name="Ho-Il K."/>
            <person name="Hahn J.H."/>
            <person name="Sangsakoo G."/>
            <person name="Vanavichit A."/>
            <person name="de Mattos Luiz.A.T."/>
            <person name="Zimmer P.D."/>
            <person name="Malone G."/>
            <person name="Dellagostin O."/>
            <person name="de Oliveira A.C."/>
            <person name="Bevan M."/>
            <person name="Bancroft I."/>
            <person name="Minx P."/>
            <person name="Cordum H."/>
            <person name="Wilson R."/>
            <person name="Cheng Z."/>
            <person name="Jin W."/>
            <person name="Jiang J."/>
            <person name="Leong S.A."/>
            <person name="Iwama H."/>
            <person name="Gojobori T."/>
            <person name="Itoh T."/>
            <person name="Niimura Y."/>
            <person name="Fujii Y."/>
            <person name="Habara T."/>
            <person name="Sakai H."/>
            <person name="Sato Y."/>
            <person name="Wilson G."/>
            <person name="Kumar K."/>
            <person name="McCouch S."/>
            <person name="Juretic N."/>
            <person name="Hoen D."/>
            <person name="Wright S."/>
            <person name="Bruskiewich R."/>
            <person name="Bureau T."/>
            <person name="Miyao A."/>
            <person name="Hirochika H."/>
            <person name="Nishikawa T."/>
            <person name="Kadowaki K."/>
            <person name="Sugiura M."/>
            <person name="Burr B."/>
            <person name="Sasaki T."/>
        </authorList>
    </citation>
    <scope>NUCLEOTIDE SEQUENCE [LARGE SCALE GENOMIC DNA]</scope>
    <source>
        <strain evidence="3">cv. Nipponbare</strain>
    </source>
</reference>
<protein>
    <submittedName>
        <fullName evidence="2">Os03g0334601 protein</fullName>
    </submittedName>
</protein>
<feature type="compositionally biased region" description="Polar residues" evidence="1">
    <location>
        <begin position="24"/>
        <end position="50"/>
    </location>
</feature>
<feature type="compositionally biased region" description="Basic and acidic residues" evidence="1">
    <location>
        <begin position="64"/>
        <end position="77"/>
    </location>
</feature>
<feature type="compositionally biased region" description="Basic residues" evidence="1">
    <location>
        <begin position="54"/>
        <end position="63"/>
    </location>
</feature>
<dbReference type="EMBL" id="AP014959">
    <property type="protein sequence ID" value="BAS84069.1"/>
    <property type="molecule type" value="Genomic_DNA"/>
</dbReference>
<dbReference type="AlphaFoldDB" id="A0A0P0VX50"/>
<dbReference type="PaxDb" id="39947-A0A0P0VX50"/>
<feature type="region of interest" description="Disordered" evidence="1">
    <location>
        <begin position="111"/>
        <end position="136"/>
    </location>
</feature>
<reference evidence="2 3" key="2">
    <citation type="journal article" date="2013" name="Plant Cell Physiol.">
        <title>Rice Annotation Project Database (RAP-DB): an integrative and interactive database for rice genomics.</title>
        <authorList>
            <person name="Sakai H."/>
            <person name="Lee S.S."/>
            <person name="Tanaka T."/>
            <person name="Numa H."/>
            <person name="Kim J."/>
            <person name="Kawahara Y."/>
            <person name="Wakimoto H."/>
            <person name="Yang C.C."/>
            <person name="Iwamoto M."/>
            <person name="Abe T."/>
            <person name="Yamada Y."/>
            <person name="Muto A."/>
            <person name="Inokuchi H."/>
            <person name="Ikemura T."/>
            <person name="Matsumoto T."/>
            <person name="Sasaki T."/>
            <person name="Itoh T."/>
        </authorList>
    </citation>
    <scope>NUCLEOTIDE SEQUENCE [LARGE SCALE GENOMIC DNA]</scope>
    <source>
        <strain evidence="3">cv. Nipponbare</strain>
    </source>
</reference>
<proteinExistence type="predicted"/>
<evidence type="ECO:0000256" key="1">
    <source>
        <dbReference type="SAM" id="MobiDB-lite"/>
    </source>
</evidence>
<dbReference type="InParanoid" id="A0A0P0VX50"/>